<dbReference type="PANTHER" id="PTHR13950:SF9">
    <property type="entry name" value="RABCONNECTIN-3A"/>
    <property type="match status" value="1"/>
</dbReference>
<dbReference type="InterPro" id="IPR015943">
    <property type="entry name" value="WD40/YVTN_repeat-like_dom_sf"/>
</dbReference>
<dbReference type="PANTHER" id="PTHR13950">
    <property type="entry name" value="RABCONNECTIN-RELATED"/>
    <property type="match status" value="1"/>
</dbReference>
<evidence type="ECO:0000313" key="2">
    <source>
        <dbReference type="Proteomes" id="UP001174909"/>
    </source>
</evidence>
<dbReference type="AlphaFoldDB" id="A0AA35W201"/>
<evidence type="ECO:0000313" key="1">
    <source>
        <dbReference type="EMBL" id="CAI7996410.1"/>
    </source>
</evidence>
<keyword evidence="2" id="KW-1185">Reference proteome</keyword>
<dbReference type="Pfam" id="PF00400">
    <property type="entry name" value="WD40"/>
    <property type="match status" value="1"/>
</dbReference>
<dbReference type="SUPFAM" id="SSF50978">
    <property type="entry name" value="WD40 repeat-like"/>
    <property type="match status" value="1"/>
</dbReference>
<proteinExistence type="predicted"/>
<dbReference type="GO" id="GO:0043291">
    <property type="term" value="C:RAVE complex"/>
    <property type="evidence" value="ECO:0007669"/>
    <property type="project" value="TreeGrafter"/>
</dbReference>
<protein>
    <submittedName>
        <fullName evidence="1">DmX-like protein 1</fullName>
    </submittedName>
</protein>
<dbReference type="InterPro" id="IPR052208">
    <property type="entry name" value="DmX-like/RAVE_component"/>
</dbReference>
<dbReference type="InterPro" id="IPR036322">
    <property type="entry name" value="WD40_repeat_dom_sf"/>
</dbReference>
<dbReference type="InterPro" id="IPR001680">
    <property type="entry name" value="WD40_rpt"/>
</dbReference>
<feature type="non-terminal residue" evidence="1">
    <location>
        <position position="1"/>
    </location>
</feature>
<dbReference type="Proteomes" id="UP001174909">
    <property type="component" value="Unassembled WGS sequence"/>
</dbReference>
<name>A0AA35W201_GEOBA</name>
<gene>
    <name evidence="1" type="ORF">GBAR_LOCUS1865</name>
</gene>
<dbReference type="Gene3D" id="2.130.10.10">
    <property type="entry name" value="YVTN repeat-like/Quinoprotein amine dehydrogenase"/>
    <property type="match status" value="1"/>
</dbReference>
<sequence>MDCSQILPGAVNSGPCSLATGYYNEHPFIVYASGRDIVILDGRLKHVQTLLGSDLGYGETPINCVDTAELVGKIAVSWGSDVVFFYPEPLEDNQVQNNNEFPGHWILSHTIPVDYSVLSLSWNKEGKQLLVGGDALSLWSYSAEESVTSLLPPDPNSSGEGCQGVWGESWRCSLAQPAVYLSFSPDGAMFASASQDDHFVKIWYQSKIGMYMCCVYNTYVLTGI</sequence>
<organism evidence="1 2">
    <name type="scientific">Geodia barretti</name>
    <name type="common">Barrett's horny sponge</name>
    <dbReference type="NCBI Taxonomy" id="519541"/>
    <lineage>
        <taxon>Eukaryota</taxon>
        <taxon>Metazoa</taxon>
        <taxon>Porifera</taxon>
        <taxon>Demospongiae</taxon>
        <taxon>Heteroscleromorpha</taxon>
        <taxon>Tetractinellida</taxon>
        <taxon>Astrophorina</taxon>
        <taxon>Geodiidae</taxon>
        <taxon>Geodia</taxon>
    </lineage>
</organism>
<reference evidence="1" key="1">
    <citation type="submission" date="2023-03" db="EMBL/GenBank/DDBJ databases">
        <authorList>
            <person name="Steffen K."/>
            <person name="Cardenas P."/>
        </authorList>
    </citation>
    <scope>NUCLEOTIDE SEQUENCE</scope>
</reference>
<comment type="caution">
    <text evidence="1">The sequence shown here is derived from an EMBL/GenBank/DDBJ whole genome shotgun (WGS) entry which is preliminary data.</text>
</comment>
<dbReference type="GO" id="GO:0007035">
    <property type="term" value="P:vacuolar acidification"/>
    <property type="evidence" value="ECO:0007669"/>
    <property type="project" value="TreeGrafter"/>
</dbReference>
<dbReference type="EMBL" id="CASHTH010000268">
    <property type="protein sequence ID" value="CAI7996410.1"/>
    <property type="molecule type" value="Genomic_DNA"/>
</dbReference>
<accession>A0AA35W201</accession>